<sequence>MSPRKYAPLLIGVILLSALLLLQLSRNADPASTGSPDGKSADQPATGEAVIEERTEIRVNVSLPADQYRELKELSDNFMLKYPYIQVTLANEPDANKAYGAWTEDSRRGEAADVMLMDNGWVRAFAVRGYLQSADNAMTGDTLTDQMAGLLDPLKWNGYLWGVPMDVDPYVVVWNRLLLDEAGLKTPPADWPAYQTAAAKVIERHADASILNWSAGDLRQQLVWLAALQADPSDLINLQEPSDALVSQLRWLDTMNARISRIGTDSIAEISEALAGRKLLTAVLPWTAFEKLSASVRDGLIFDRERILFPWLNGRSYVVSSYCKAEEESMLWVSEMTEIYNQQRNYDLFGQLPARASLYAANDDERSGQSRIPPAWWKSALNANQPAGHIPAADPQWPENWQRREGMWRQYSESGLQLEAFVQALQGGA</sequence>
<gene>
    <name evidence="4" type="ORF">IDH41_16280</name>
</gene>
<dbReference type="AlphaFoldDB" id="A0A927CR71"/>
<keyword evidence="2" id="KW-0813">Transport</keyword>
<organism evidence="4 5">
    <name type="scientific">Paenibacillus arenilitoris</name>
    <dbReference type="NCBI Taxonomy" id="2772299"/>
    <lineage>
        <taxon>Bacteria</taxon>
        <taxon>Bacillati</taxon>
        <taxon>Bacillota</taxon>
        <taxon>Bacilli</taxon>
        <taxon>Bacillales</taxon>
        <taxon>Paenibacillaceae</taxon>
        <taxon>Paenibacillus</taxon>
    </lineage>
</organism>
<proteinExistence type="inferred from homology"/>
<dbReference type="InterPro" id="IPR006059">
    <property type="entry name" value="SBP"/>
</dbReference>
<reference evidence="4" key="1">
    <citation type="submission" date="2020-09" db="EMBL/GenBank/DDBJ databases">
        <title>A novel bacterium of genus Paenibacillus, isolated from South China Sea.</title>
        <authorList>
            <person name="Huang H."/>
            <person name="Mo K."/>
            <person name="Hu Y."/>
        </authorList>
    </citation>
    <scope>NUCLEOTIDE SEQUENCE</scope>
    <source>
        <strain evidence="4">IB182493</strain>
    </source>
</reference>
<dbReference type="GO" id="GO:1901982">
    <property type="term" value="F:maltose binding"/>
    <property type="evidence" value="ECO:0007669"/>
    <property type="project" value="TreeGrafter"/>
</dbReference>
<evidence type="ECO:0000313" key="4">
    <source>
        <dbReference type="EMBL" id="MBD2870145.1"/>
    </source>
</evidence>
<keyword evidence="5" id="KW-1185">Reference proteome</keyword>
<comment type="similarity">
    <text evidence="1">Belongs to the bacterial solute-binding protein 1 family.</text>
</comment>
<accession>A0A927CR71</accession>
<keyword evidence="3" id="KW-0732">Signal</keyword>
<evidence type="ECO:0000256" key="3">
    <source>
        <dbReference type="ARBA" id="ARBA00022729"/>
    </source>
</evidence>
<comment type="caution">
    <text evidence="4">The sequence shown here is derived from an EMBL/GenBank/DDBJ whole genome shotgun (WGS) entry which is preliminary data.</text>
</comment>
<evidence type="ECO:0000256" key="1">
    <source>
        <dbReference type="ARBA" id="ARBA00008520"/>
    </source>
</evidence>
<dbReference type="Gene3D" id="3.40.190.10">
    <property type="entry name" value="Periplasmic binding protein-like II"/>
    <property type="match status" value="1"/>
</dbReference>
<dbReference type="PANTHER" id="PTHR30061:SF50">
    <property type="entry name" value="MALTOSE_MALTODEXTRIN-BINDING PERIPLASMIC PROTEIN"/>
    <property type="match status" value="1"/>
</dbReference>
<name>A0A927CR71_9BACL</name>
<dbReference type="GO" id="GO:0042956">
    <property type="term" value="P:maltodextrin transmembrane transport"/>
    <property type="evidence" value="ECO:0007669"/>
    <property type="project" value="TreeGrafter"/>
</dbReference>
<dbReference type="Proteomes" id="UP000632125">
    <property type="component" value="Unassembled WGS sequence"/>
</dbReference>
<evidence type="ECO:0000313" key="5">
    <source>
        <dbReference type="Proteomes" id="UP000632125"/>
    </source>
</evidence>
<dbReference type="RefSeq" id="WP_190862825.1">
    <property type="nucleotide sequence ID" value="NZ_JACXIY010000018.1"/>
</dbReference>
<dbReference type="PANTHER" id="PTHR30061">
    <property type="entry name" value="MALTOSE-BINDING PERIPLASMIC PROTEIN"/>
    <property type="match status" value="1"/>
</dbReference>
<dbReference type="SUPFAM" id="SSF53850">
    <property type="entry name" value="Periplasmic binding protein-like II"/>
    <property type="match status" value="1"/>
</dbReference>
<protein>
    <submittedName>
        <fullName evidence="4">Extracellular solute-binding protein</fullName>
    </submittedName>
</protein>
<dbReference type="Pfam" id="PF01547">
    <property type="entry name" value="SBP_bac_1"/>
    <property type="match status" value="1"/>
</dbReference>
<evidence type="ECO:0000256" key="2">
    <source>
        <dbReference type="ARBA" id="ARBA00022448"/>
    </source>
</evidence>
<dbReference type="GO" id="GO:0015768">
    <property type="term" value="P:maltose transport"/>
    <property type="evidence" value="ECO:0007669"/>
    <property type="project" value="TreeGrafter"/>
</dbReference>
<dbReference type="GO" id="GO:0055052">
    <property type="term" value="C:ATP-binding cassette (ABC) transporter complex, substrate-binding subunit-containing"/>
    <property type="evidence" value="ECO:0007669"/>
    <property type="project" value="TreeGrafter"/>
</dbReference>
<dbReference type="EMBL" id="JACXIY010000018">
    <property type="protein sequence ID" value="MBD2870145.1"/>
    <property type="molecule type" value="Genomic_DNA"/>
</dbReference>